<feature type="compositionally biased region" description="Basic and acidic residues" evidence="10">
    <location>
        <begin position="53"/>
        <end position="64"/>
    </location>
</feature>
<dbReference type="Gene3D" id="3.40.50.300">
    <property type="entry name" value="P-loop containing nucleotide triphosphate hydrolases"/>
    <property type="match status" value="2"/>
</dbReference>
<comment type="domain">
    <text evidence="9">The Q motif is unique to and characteristic of the DEAD box family of RNA helicases and controls ATP binding and hydrolysis.</text>
</comment>
<comment type="similarity">
    <text evidence="6">Belongs to the DEAD box helicase family. DDX52/ROK1 subfamily.</text>
</comment>
<comment type="function">
    <text evidence="5">ATP-dependent RNA helicase involved in 40S ribosomal subunit biogenesis. Required for the processing and cleavage of 35S pre-rRNA at sites A0, A1, and A2, leading to mature 18S rRNA.</text>
</comment>
<reference evidence="13 14" key="1">
    <citation type="submission" date="2020-05" db="EMBL/GenBank/DDBJ databases">
        <title>Identification and distribution of gene clusters putatively required for synthesis of sphingolipid metabolism inhibitors in phylogenetically diverse species of the filamentous fungus Fusarium.</title>
        <authorList>
            <person name="Kim H.-S."/>
            <person name="Busman M."/>
            <person name="Brown D.W."/>
            <person name="Divon H."/>
            <person name="Uhlig S."/>
            <person name="Proctor R.H."/>
        </authorList>
    </citation>
    <scope>NUCLEOTIDE SEQUENCE [LARGE SCALE GENOMIC DNA]</scope>
    <source>
        <strain evidence="13 14">NRRL 25311</strain>
    </source>
</reference>
<evidence type="ECO:0000256" key="1">
    <source>
        <dbReference type="ARBA" id="ARBA00022741"/>
    </source>
</evidence>
<proteinExistence type="inferred from homology"/>
<dbReference type="AlphaFoldDB" id="A0A8H5UFI4"/>
<sequence length="693" mass="75936">MDILKVLSRGTKKTQRNSQNSSNSLQKLPSAGTSTNPQLYHDQVRGQKRKRTKNEPEPEAHDELPEVDFFAPKPEPVAKAAVETAETVQVPKPTRPSRLLSEDECRQLLRSHRLKITLLSKTEDQSKVKKSKKKKKAAVEVKKDGKKQLFPQPLDSFGELRNAYGLSNKVADNLVFQGYRVPTEVQMGSLPLLVNPQAALKDEDGLEAGVDFLAIAPTGSGKTISFLVPAINNILCRRSQQSLGEIHELEAIIVAPTRELVHQIVSEGQKLAQGTRLKVVSMKKHTQLSAEQVDMAEDGSEDEEDKESDSEDGDENKADDKPKQITKADILVTTPFLLLKFLTSGPPSTQKVLPTVRDLILDEADVLLDPLFRDAMMSDWTACTNPDLRVSFWSATMGSNIESMVTEKLTSRAQSLGIIPKPFVRLVVGLKDTAVPNIAHKLIYTATEQGKLLALRQLLHPTAADDSGPPLRPPFLVFTQTIDRATALHEELQYDIPLEAGGAARIAALHSGLTDSARSSIMRKFRAGDIWVLITTDVLARGVDFAGVNGVVNYDVPGSSAGYVHRAGRTGRAGREGGVAVTFYTKEDIPFVKMVANVIAASEKQAGRTGDEAGVQKWLLDALPNVGKADRKKLKERGVEARRSGNKAKITSKSGYERRKENNRRGAIEGSKKRKLQANEDSGDDGEWGGFDD</sequence>
<name>A0A8H5UFI4_9HYPO</name>
<feature type="compositionally biased region" description="Basic and acidic residues" evidence="10">
    <location>
        <begin position="655"/>
        <end position="671"/>
    </location>
</feature>
<dbReference type="InterPro" id="IPR014001">
    <property type="entry name" value="Helicase_ATP-bd"/>
</dbReference>
<dbReference type="CDD" id="cd17957">
    <property type="entry name" value="DEADc_DDX52"/>
    <property type="match status" value="1"/>
</dbReference>
<dbReference type="Pfam" id="PF00270">
    <property type="entry name" value="DEAD"/>
    <property type="match status" value="1"/>
</dbReference>
<dbReference type="GO" id="GO:0030490">
    <property type="term" value="P:maturation of SSU-rRNA"/>
    <property type="evidence" value="ECO:0007669"/>
    <property type="project" value="InterPro"/>
</dbReference>
<dbReference type="CDD" id="cd18787">
    <property type="entry name" value="SF2_C_DEAD"/>
    <property type="match status" value="1"/>
</dbReference>
<feature type="region of interest" description="Disordered" evidence="10">
    <location>
        <begin position="1"/>
        <end position="69"/>
    </location>
</feature>
<evidence type="ECO:0000256" key="10">
    <source>
        <dbReference type="SAM" id="MobiDB-lite"/>
    </source>
</evidence>
<dbReference type="InterPro" id="IPR044764">
    <property type="entry name" value="DDX52/Rok1_DEADc"/>
</dbReference>
<evidence type="ECO:0000256" key="5">
    <source>
        <dbReference type="ARBA" id="ARBA00024310"/>
    </source>
</evidence>
<dbReference type="PANTHER" id="PTHR24031">
    <property type="entry name" value="RNA HELICASE"/>
    <property type="match status" value="1"/>
</dbReference>
<evidence type="ECO:0000256" key="4">
    <source>
        <dbReference type="ARBA" id="ARBA00022884"/>
    </source>
</evidence>
<gene>
    <name evidence="13" type="ORF">FDENT_4323</name>
</gene>
<evidence type="ECO:0000256" key="9">
    <source>
        <dbReference type="RuleBase" id="RU365068"/>
    </source>
</evidence>
<feature type="region of interest" description="Disordered" evidence="10">
    <location>
        <begin position="82"/>
        <end position="101"/>
    </location>
</feature>
<keyword evidence="3 9" id="KW-0067">ATP-binding</keyword>
<evidence type="ECO:0000259" key="12">
    <source>
        <dbReference type="PROSITE" id="PS51194"/>
    </source>
</evidence>
<dbReference type="EC" id="3.6.4.13" evidence="9"/>
<dbReference type="SMART" id="SM00490">
    <property type="entry name" value="HELICc"/>
    <property type="match status" value="1"/>
</dbReference>
<feature type="region of interest" description="Disordered" evidence="10">
    <location>
        <begin position="288"/>
        <end position="323"/>
    </location>
</feature>
<accession>A0A8H5UFI4</accession>
<evidence type="ECO:0000256" key="2">
    <source>
        <dbReference type="ARBA" id="ARBA00022801"/>
    </source>
</evidence>
<evidence type="ECO:0000256" key="3">
    <source>
        <dbReference type="ARBA" id="ARBA00022840"/>
    </source>
</evidence>
<keyword evidence="1 9" id="KW-0547">Nucleotide-binding</keyword>
<dbReference type="SMART" id="SM00487">
    <property type="entry name" value="DEXDc"/>
    <property type="match status" value="1"/>
</dbReference>
<protein>
    <recommendedName>
        <fullName evidence="9">ATP-dependent RNA helicase</fullName>
        <ecNumber evidence="9">3.6.4.13</ecNumber>
    </recommendedName>
</protein>
<feature type="domain" description="Helicase ATP-binding" evidence="11">
    <location>
        <begin position="203"/>
        <end position="415"/>
    </location>
</feature>
<dbReference type="PROSITE" id="PS51194">
    <property type="entry name" value="HELICASE_CTER"/>
    <property type="match status" value="1"/>
</dbReference>
<feature type="region of interest" description="Disordered" evidence="10">
    <location>
        <begin position="633"/>
        <end position="693"/>
    </location>
</feature>
<dbReference type="SUPFAM" id="SSF52540">
    <property type="entry name" value="P-loop containing nucleoside triphosphate hydrolases"/>
    <property type="match status" value="2"/>
</dbReference>
<feature type="compositionally biased region" description="Acidic residues" evidence="10">
    <location>
        <begin position="294"/>
        <end position="314"/>
    </location>
</feature>
<keyword evidence="2 9" id="KW-0378">Hydrolase</keyword>
<keyword evidence="14" id="KW-1185">Reference proteome</keyword>
<evidence type="ECO:0000256" key="7">
    <source>
        <dbReference type="ARBA" id="ARBA00024367"/>
    </source>
</evidence>
<comment type="catalytic activity">
    <reaction evidence="8 9">
        <text>ATP + H2O = ADP + phosphate + H(+)</text>
        <dbReference type="Rhea" id="RHEA:13065"/>
        <dbReference type="ChEBI" id="CHEBI:15377"/>
        <dbReference type="ChEBI" id="CHEBI:15378"/>
        <dbReference type="ChEBI" id="CHEBI:30616"/>
        <dbReference type="ChEBI" id="CHEBI:43474"/>
        <dbReference type="ChEBI" id="CHEBI:456216"/>
        <dbReference type="EC" id="3.6.4.13"/>
    </reaction>
</comment>
<dbReference type="GO" id="GO:0003724">
    <property type="term" value="F:RNA helicase activity"/>
    <property type="evidence" value="ECO:0007669"/>
    <property type="project" value="UniProtKB-EC"/>
</dbReference>
<evidence type="ECO:0000259" key="11">
    <source>
        <dbReference type="PROSITE" id="PS51192"/>
    </source>
</evidence>
<feature type="compositionally biased region" description="Acidic residues" evidence="10">
    <location>
        <begin position="681"/>
        <end position="693"/>
    </location>
</feature>
<feature type="compositionally biased region" description="Low complexity" evidence="10">
    <location>
        <begin position="82"/>
        <end position="91"/>
    </location>
</feature>
<feature type="compositionally biased region" description="Low complexity" evidence="10">
    <location>
        <begin position="16"/>
        <end position="26"/>
    </location>
</feature>
<evidence type="ECO:0000256" key="8">
    <source>
        <dbReference type="ARBA" id="ARBA00047984"/>
    </source>
</evidence>
<comment type="subunit">
    <text evidence="7">Interacts with the U3 snoRNA and is associated with the 90S and 40S pre-ribosomes.</text>
</comment>
<dbReference type="GO" id="GO:0016787">
    <property type="term" value="F:hydrolase activity"/>
    <property type="evidence" value="ECO:0007669"/>
    <property type="project" value="UniProtKB-KW"/>
</dbReference>
<organism evidence="13 14">
    <name type="scientific">Fusarium denticulatum</name>
    <dbReference type="NCBI Taxonomy" id="48507"/>
    <lineage>
        <taxon>Eukaryota</taxon>
        <taxon>Fungi</taxon>
        <taxon>Dikarya</taxon>
        <taxon>Ascomycota</taxon>
        <taxon>Pezizomycotina</taxon>
        <taxon>Sordariomycetes</taxon>
        <taxon>Hypocreomycetidae</taxon>
        <taxon>Hypocreales</taxon>
        <taxon>Nectriaceae</taxon>
        <taxon>Fusarium</taxon>
        <taxon>Fusarium fujikuroi species complex</taxon>
    </lineage>
</organism>
<feature type="domain" description="Helicase C-terminal" evidence="12">
    <location>
        <begin position="454"/>
        <end position="623"/>
    </location>
</feature>
<dbReference type="PROSITE" id="PS51192">
    <property type="entry name" value="HELICASE_ATP_BIND_1"/>
    <property type="match status" value="1"/>
</dbReference>
<dbReference type="GO" id="GO:0003723">
    <property type="term" value="F:RNA binding"/>
    <property type="evidence" value="ECO:0007669"/>
    <property type="project" value="UniProtKB-UniRule"/>
</dbReference>
<dbReference type="InterPro" id="IPR027417">
    <property type="entry name" value="P-loop_NTPase"/>
</dbReference>
<dbReference type="InterPro" id="IPR001650">
    <property type="entry name" value="Helicase_C-like"/>
</dbReference>
<dbReference type="GO" id="GO:0005524">
    <property type="term" value="F:ATP binding"/>
    <property type="evidence" value="ECO:0007669"/>
    <property type="project" value="UniProtKB-UniRule"/>
</dbReference>
<evidence type="ECO:0000313" key="14">
    <source>
        <dbReference type="Proteomes" id="UP000562682"/>
    </source>
</evidence>
<comment type="caution">
    <text evidence="13">The sequence shown here is derived from an EMBL/GenBank/DDBJ whole genome shotgun (WGS) entry which is preliminary data.</text>
</comment>
<keyword evidence="9 13" id="KW-0347">Helicase</keyword>
<dbReference type="InterPro" id="IPR011545">
    <property type="entry name" value="DEAD/DEAH_box_helicase_dom"/>
</dbReference>
<evidence type="ECO:0000256" key="6">
    <source>
        <dbReference type="ARBA" id="ARBA00024355"/>
    </source>
</evidence>
<keyword evidence="4 9" id="KW-0694">RNA-binding</keyword>
<dbReference type="EMBL" id="JAAOAK010000102">
    <property type="protein sequence ID" value="KAF5689544.1"/>
    <property type="molecule type" value="Genomic_DNA"/>
</dbReference>
<evidence type="ECO:0000313" key="13">
    <source>
        <dbReference type="EMBL" id="KAF5689544.1"/>
    </source>
</evidence>
<dbReference type="Pfam" id="PF00271">
    <property type="entry name" value="Helicase_C"/>
    <property type="match status" value="1"/>
</dbReference>
<dbReference type="Proteomes" id="UP000562682">
    <property type="component" value="Unassembled WGS sequence"/>
</dbReference>
<comment type="function">
    <text evidence="9">RNA helicase.</text>
</comment>